<gene>
    <name evidence="1" type="ORF">rosag_19480</name>
</gene>
<keyword evidence="2" id="KW-1185">Reference proteome</keyword>
<dbReference type="EMBL" id="BRXS01000003">
    <property type="protein sequence ID" value="GLC25435.1"/>
    <property type="molecule type" value="Genomic_DNA"/>
</dbReference>
<evidence type="ECO:0000313" key="1">
    <source>
        <dbReference type="EMBL" id="GLC25435.1"/>
    </source>
</evidence>
<protein>
    <submittedName>
        <fullName evidence="1">Uncharacterized protein</fullName>
    </submittedName>
</protein>
<evidence type="ECO:0000313" key="2">
    <source>
        <dbReference type="Proteomes" id="UP001161325"/>
    </source>
</evidence>
<dbReference type="AlphaFoldDB" id="A0AA37V111"/>
<sequence length="451" mass="45475">MGVLAAGCADPARSVAPNATPSLLTEGTITYTTDGPPPAPEPLRLLIGTAMLKPYYYPSQTLDQAYQDATLDCDKAALLIGAALDAYATIGSSQLAPPAGTTWEAAVQAVVADLGTRCKLSVPKDALVPNAIVRWVKASAGAQLKSPDELVALNIPAGAMGGDALVVVTRDPTGVIDGTSLPKWGPAYRVSTYPATSLSTAAARSTVEFFFVGSSPTLVRPPSSIENYLAIVVGAGSGSANTGGTAVITRPEYCAVLSGRIGRWGGASFLKTLAPTVTAPTAADIALGGFGVAFLSDSAGTTGSGCGQAPPGFASEEGADVAPLATGTAAFDVQAPGIAVATADPNAYGTFGVVQIYDPARSAEVRAGLTATICGRVATLKNMTGRDVVAVIDPVNRATGRWSGWKLPVLVPPGGATATLPLTSGDDKAGEVQLSYGPESLGHVGLWSGCQ</sequence>
<dbReference type="Proteomes" id="UP001161325">
    <property type="component" value="Unassembled WGS sequence"/>
</dbReference>
<organism evidence="1 2">
    <name type="scientific">Roseisolibacter agri</name>
    <dbReference type="NCBI Taxonomy" id="2014610"/>
    <lineage>
        <taxon>Bacteria</taxon>
        <taxon>Pseudomonadati</taxon>
        <taxon>Gemmatimonadota</taxon>
        <taxon>Gemmatimonadia</taxon>
        <taxon>Gemmatimonadales</taxon>
        <taxon>Gemmatimonadaceae</taxon>
        <taxon>Roseisolibacter</taxon>
    </lineage>
</organism>
<name>A0AA37V111_9BACT</name>
<proteinExistence type="predicted"/>
<reference evidence="1" key="1">
    <citation type="submission" date="2022-08" db="EMBL/GenBank/DDBJ databases">
        <title>Draft genome sequencing of Roseisolibacter agri AW1220.</title>
        <authorList>
            <person name="Tobiishi Y."/>
            <person name="Tonouchi A."/>
        </authorList>
    </citation>
    <scope>NUCLEOTIDE SEQUENCE</scope>
    <source>
        <strain evidence="1">AW1220</strain>
    </source>
</reference>
<accession>A0AA37V111</accession>
<comment type="caution">
    <text evidence="1">The sequence shown here is derived from an EMBL/GenBank/DDBJ whole genome shotgun (WGS) entry which is preliminary data.</text>
</comment>